<dbReference type="Proteomes" id="UP000011713">
    <property type="component" value="Unassembled WGS sequence"/>
</dbReference>
<evidence type="ECO:0000313" key="3">
    <source>
        <dbReference type="Proteomes" id="UP000011713"/>
    </source>
</evidence>
<dbReference type="OMA" id="REPNFHY"/>
<organism evidence="2 3">
    <name type="scientific">Hyaloperonospora arabidopsidis (strain Emoy2)</name>
    <name type="common">Downy mildew agent</name>
    <name type="synonym">Peronospora arabidopsidis</name>
    <dbReference type="NCBI Taxonomy" id="559515"/>
    <lineage>
        <taxon>Eukaryota</taxon>
        <taxon>Sar</taxon>
        <taxon>Stramenopiles</taxon>
        <taxon>Oomycota</taxon>
        <taxon>Peronosporomycetes</taxon>
        <taxon>Peronosporales</taxon>
        <taxon>Peronosporaceae</taxon>
        <taxon>Hyaloperonospora</taxon>
    </lineage>
</organism>
<dbReference type="InParanoid" id="M4B562"/>
<dbReference type="EnsemblProtists" id="HpaT801412">
    <property type="protein sequence ID" value="HpaP801412"/>
    <property type="gene ID" value="HpaG801412"/>
</dbReference>
<dbReference type="HOGENOM" id="CLU_117895_0_0_1"/>
<accession>M4B562</accession>
<dbReference type="EMBL" id="JH598325">
    <property type="status" value="NOT_ANNOTATED_CDS"/>
    <property type="molecule type" value="Genomic_DNA"/>
</dbReference>
<dbReference type="VEuPathDB" id="FungiDB:HpaG801412"/>
<name>M4B562_HYAAE</name>
<reference evidence="2" key="2">
    <citation type="submission" date="2015-06" db="UniProtKB">
        <authorList>
            <consortium name="EnsemblProtists"/>
        </authorList>
    </citation>
    <scope>IDENTIFICATION</scope>
    <source>
        <strain evidence="2">Emoy2</strain>
    </source>
</reference>
<proteinExistence type="predicted"/>
<dbReference type="eggNOG" id="ENOG502SAIC">
    <property type="taxonomic scope" value="Eukaryota"/>
</dbReference>
<dbReference type="AlphaFoldDB" id="M4B562"/>
<sequence length="201" mass="22268">MTSAANNDAAVAAREDLPPIKRAKNVSAATATATRTCRFCTSKKQVAACCVNVACKRCCLTRAQVCGIHPKEEEKSEPEPSKLKKPVLKNEFREPNFHYYGETVTIFCVRDFFQNKKLSQGVLKDQERTQRASGNADGARRKKKSARASKIQELVQCALGKKPLPEGSQEVDGPIAVVSWSAQFRMLRTRSSSNLMWSLTT</sequence>
<feature type="region of interest" description="Disordered" evidence="1">
    <location>
        <begin position="124"/>
        <end position="148"/>
    </location>
</feature>
<protein>
    <submittedName>
        <fullName evidence="2">Uncharacterized protein</fullName>
    </submittedName>
</protein>
<reference evidence="3" key="1">
    <citation type="journal article" date="2010" name="Science">
        <title>Signatures of adaptation to obligate biotrophy in the Hyaloperonospora arabidopsidis genome.</title>
        <authorList>
            <person name="Baxter L."/>
            <person name="Tripathy S."/>
            <person name="Ishaque N."/>
            <person name="Boot N."/>
            <person name="Cabral A."/>
            <person name="Kemen E."/>
            <person name="Thines M."/>
            <person name="Ah-Fong A."/>
            <person name="Anderson R."/>
            <person name="Badejoko W."/>
            <person name="Bittner-Eddy P."/>
            <person name="Boore J.L."/>
            <person name="Chibucos M.C."/>
            <person name="Coates M."/>
            <person name="Dehal P."/>
            <person name="Delehaunty K."/>
            <person name="Dong S."/>
            <person name="Downton P."/>
            <person name="Dumas B."/>
            <person name="Fabro G."/>
            <person name="Fronick C."/>
            <person name="Fuerstenberg S.I."/>
            <person name="Fulton L."/>
            <person name="Gaulin E."/>
            <person name="Govers F."/>
            <person name="Hughes L."/>
            <person name="Humphray S."/>
            <person name="Jiang R.H."/>
            <person name="Judelson H."/>
            <person name="Kamoun S."/>
            <person name="Kyung K."/>
            <person name="Meijer H."/>
            <person name="Minx P."/>
            <person name="Morris P."/>
            <person name="Nelson J."/>
            <person name="Phuntumart V."/>
            <person name="Qutob D."/>
            <person name="Rehmany A."/>
            <person name="Rougon-Cardoso A."/>
            <person name="Ryden P."/>
            <person name="Torto-Alalibo T."/>
            <person name="Studholme D."/>
            <person name="Wang Y."/>
            <person name="Win J."/>
            <person name="Wood J."/>
            <person name="Clifton S.W."/>
            <person name="Rogers J."/>
            <person name="Van den Ackerveken G."/>
            <person name="Jones J.D."/>
            <person name="McDowell J.M."/>
            <person name="Beynon J."/>
            <person name="Tyler B.M."/>
        </authorList>
    </citation>
    <scope>NUCLEOTIDE SEQUENCE [LARGE SCALE GENOMIC DNA]</scope>
    <source>
        <strain evidence="3">Emoy2</strain>
    </source>
</reference>
<keyword evidence="3" id="KW-1185">Reference proteome</keyword>
<evidence type="ECO:0000256" key="1">
    <source>
        <dbReference type="SAM" id="MobiDB-lite"/>
    </source>
</evidence>
<evidence type="ECO:0000313" key="2">
    <source>
        <dbReference type="EnsemblProtists" id="HpaP801412"/>
    </source>
</evidence>